<dbReference type="EMBL" id="QZCE01000002">
    <property type="protein sequence ID" value="NEZ65569.1"/>
    <property type="molecule type" value="Genomic_DNA"/>
</dbReference>
<protein>
    <submittedName>
        <fullName evidence="2">Uncharacterized protein</fullName>
    </submittedName>
</protein>
<organism evidence="2 3">
    <name type="scientific">Adonisia turfae CCMR0082</name>
    <dbReference type="NCBI Taxonomy" id="2304604"/>
    <lineage>
        <taxon>Bacteria</taxon>
        <taxon>Bacillati</taxon>
        <taxon>Cyanobacteriota</taxon>
        <taxon>Adonisia</taxon>
        <taxon>Adonisia turfae</taxon>
    </lineage>
</organism>
<dbReference type="Proteomes" id="UP000473574">
    <property type="component" value="Unassembled WGS sequence"/>
</dbReference>
<dbReference type="AlphaFoldDB" id="A0A6M0SAN4"/>
<reference evidence="2 3" key="1">
    <citation type="journal article" date="2020" name="Microb. Ecol.">
        <title>Ecogenomics of the Marine Benthic Filamentous Cyanobacterium Adonisia.</title>
        <authorList>
            <person name="Walter J.M."/>
            <person name="Coutinho F.H."/>
            <person name="Leomil L."/>
            <person name="Hargreaves P.I."/>
            <person name="Campeao M.E."/>
            <person name="Vieira V.V."/>
            <person name="Silva B.S."/>
            <person name="Fistarol G.O."/>
            <person name="Salomon P.S."/>
            <person name="Sawabe T."/>
            <person name="Mino S."/>
            <person name="Hosokawa M."/>
            <person name="Miyashita H."/>
            <person name="Maruyama F."/>
            <person name="van Verk M.C."/>
            <person name="Dutilh B.E."/>
            <person name="Thompson C.C."/>
            <person name="Thompson F.L."/>
        </authorList>
    </citation>
    <scope>NUCLEOTIDE SEQUENCE [LARGE SCALE GENOMIC DNA]</scope>
    <source>
        <strain evidence="2 3">CCMR0082</strain>
    </source>
</reference>
<comment type="caution">
    <text evidence="2">The sequence shown here is derived from an EMBL/GenBank/DDBJ whole genome shotgun (WGS) entry which is preliminary data.</text>
</comment>
<feature type="region of interest" description="Disordered" evidence="1">
    <location>
        <begin position="365"/>
        <end position="384"/>
    </location>
</feature>
<accession>A0A6M0SAN4</accession>
<evidence type="ECO:0000313" key="2">
    <source>
        <dbReference type="EMBL" id="NEZ65569.1"/>
    </source>
</evidence>
<sequence length="384" mass="42645">MSKEIGSLESILSKPEKYLDTVVWVPTIQMLEVAHPENPRTHSEDGDVAEIFKSLLAFGWGDFGVTFNPHTGKQTGGHGRVLAAKLGTQHDDDWFEQAWELFLKGHKDRAQVAQFHQERYCPSYWQHVPVIITNLIETDQKSLMVRLNNTQPDGQDDPARMAAILGQLGKAEQELAGWDPVSAKAFTAAFLVKAEEIEEELAEEESGYNYDAGLPGTDATDREYGQTFERDDAVDYGDDSGDPWAVTAEEESGETTITTAEGTTAQIAQVDTSGVDDAQKATGVYYDSDQRETRAVLLFSKDQLSDFKDLFGTGARIGPLPFILEKLGHQVDTTRSIKEWRPDCCLAILNAFIEQNQSLFQEWMHADQQSTTAEEASASPEESE</sequence>
<gene>
    <name evidence="2" type="ORF">D0962_22900</name>
</gene>
<proteinExistence type="predicted"/>
<name>A0A6M0SAN4_9CYAN</name>
<evidence type="ECO:0000256" key="1">
    <source>
        <dbReference type="SAM" id="MobiDB-lite"/>
    </source>
</evidence>
<evidence type="ECO:0000313" key="3">
    <source>
        <dbReference type="Proteomes" id="UP000473574"/>
    </source>
</evidence>
<feature type="compositionally biased region" description="Low complexity" evidence="1">
    <location>
        <begin position="373"/>
        <end position="384"/>
    </location>
</feature>
<dbReference type="RefSeq" id="WP_163666759.1">
    <property type="nucleotide sequence ID" value="NZ_QZCE01000002.1"/>
</dbReference>